<reference evidence="3" key="1">
    <citation type="submission" date="2021-06" db="EMBL/GenBank/DDBJ databases">
        <authorList>
            <person name="Kallberg Y."/>
            <person name="Tangrot J."/>
            <person name="Rosling A."/>
        </authorList>
    </citation>
    <scope>NUCLEOTIDE SEQUENCE</scope>
    <source>
        <strain evidence="3">BR232B</strain>
    </source>
</reference>
<evidence type="ECO:0000256" key="1">
    <source>
        <dbReference type="SAM" id="MobiDB-lite"/>
    </source>
</evidence>
<name>A0A9N9ASZ6_9GLOM</name>
<keyword evidence="2" id="KW-0812">Transmembrane</keyword>
<feature type="transmembrane region" description="Helical" evidence="2">
    <location>
        <begin position="226"/>
        <end position="255"/>
    </location>
</feature>
<feature type="transmembrane region" description="Helical" evidence="2">
    <location>
        <begin position="52"/>
        <end position="76"/>
    </location>
</feature>
<feature type="transmembrane region" description="Helical" evidence="2">
    <location>
        <begin position="146"/>
        <end position="171"/>
    </location>
</feature>
<feature type="transmembrane region" description="Helical" evidence="2">
    <location>
        <begin position="88"/>
        <end position="104"/>
    </location>
</feature>
<keyword evidence="2" id="KW-1133">Transmembrane helix</keyword>
<keyword evidence="4" id="KW-1185">Reference proteome</keyword>
<dbReference type="OrthoDB" id="2448965at2759"/>
<evidence type="ECO:0000256" key="2">
    <source>
        <dbReference type="SAM" id="Phobius"/>
    </source>
</evidence>
<comment type="caution">
    <text evidence="3">The sequence shown here is derived from an EMBL/GenBank/DDBJ whole genome shotgun (WGS) entry which is preliminary data.</text>
</comment>
<accession>A0A9N9ASZ6</accession>
<gene>
    <name evidence="3" type="ORF">PBRASI_LOCUS4730</name>
</gene>
<feature type="transmembrane region" description="Helical" evidence="2">
    <location>
        <begin position="261"/>
        <end position="284"/>
    </location>
</feature>
<protein>
    <submittedName>
        <fullName evidence="3">8549_t:CDS:1</fullName>
    </submittedName>
</protein>
<feature type="region of interest" description="Disordered" evidence="1">
    <location>
        <begin position="1"/>
        <end position="35"/>
    </location>
</feature>
<sequence>MSDPPSYTPNDPSLPKRKIPSSVAPSPDARSNERGLGRKGYKVNKTSARWRVLFCFLASIYVYIFAVAAYIIYLYWSFPQRDPILESMKLFVVGFSIEMVYRLFEIARIAQWTHGRVNVILGIAMVFGKKDLYVAFGKVKLKVYQYLCMHGLSDMILCTFCGCSIAAIITLPDTVSATFKICAGVGNVNVIVAMAIVMTVVVVTVGTVVVVTAVVVVAMTLTLMAVVILIVMTCVAVIIVTLAVVIVVIIVTALATVVGTVVGTVGIVVLTVVIVVIMVTAVIVVNVVTAVAVLTVEAGVAILIVIVVIWTAISHNEDIHLLLLLIDSTFFFVL</sequence>
<keyword evidence="2" id="KW-0472">Membrane</keyword>
<feature type="transmembrane region" description="Helical" evidence="2">
    <location>
        <begin position="291"/>
        <end position="313"/>
    </location>
</feature>
<dbReference type="AlphaFoldDB" id="A0A9N9ASZ6"/>
<dbReference type="EMBL" id="CAJVPI010000508">
    <property type="protein sequence ID" value="CAG8543894.1"/>
    <property type="molecule type" value="Genomic_DNA"/>
</dbReference>
<proteinExistence type="predicted"/>
<organism evidence="3 4">
    <name type="scientific">Paraglomus brasilianum</name>
    <dbReference type="NCBI Taxonomy" id="144538"/>
    <lineage>
        <taxon>Eukaryota</taxon>
        <taxon>Fungi</taxon>
        <taxon>Fungi incertae sedis</taxon>
        <taxon>Mucoromycota</taxon>
        <taxon>Glomeromycotina</taxon>
        <taxon>Glomeromycetes</taxon>
        <taxon>Paraglomerales</taxon>
        <taxon>Paraglomeraceae</taxon>
        <taxon>Paraglomus</taxon>
    </lineage>
</organism>
<evidence type="ECO:0000313" key="3">
    <source>
        <dbReference type="EMBL" id="CAG8543894.1"/>
    </source>
</evidence>
<evidence type="ECO:0000313" key="4">
    <source>
        <dbReference type="Proteomes" id="UP000789739"/>
    </source>
</evidence>
<dbReference type="Proteomes" id="UP000789739">
    <property type="component" value="Unassembled WGS sequence"/>
</dbReference>
<feature type="transmembrane region" description="Helical" evidence="2">
    <location>
        <begin position="191"/>
        <end position="219"/>
    </location>
</feature>